<dbReference type="EMBL" id="JAUSUZ010000001">
    <property type="protein sequence ID" value="MDQ0371181.1"/>
    <property type="molecule type" value="Genomic_DNA"/>
</dbReference>
<evidence type="ECO:0000256" key="1">
    <source>
        <dbReference type="ARBA" id="ARBA00005820"/>
    </source>
</evidence>
<dbReference type="InterPro" id="IPR051677">
    <property type="entry name" value="AfsR-DnrI-RedD_regulator"/>
</dbReference>
<sequence length="939" mass="101481">MADFRLLGPVEVWAEGRPVPLGTVKQREVLAALMVDAGRPVSVPTLIERVWGGAPPDGARAVLYAHVSRIRTMLSSLPRDGAGRPAVTRRSGGYVAEFDAGSVDLHRFRTLVTAARDADDDHRRAAILHDAMRLWRGDPLGGLGSDWSARVRETLRQQRLDTLLAWAEAQLRTGGHRLVIDTLRPALADMPHVEPLAARLMAALQADGRTAEALDCYTTVRRQLAEDLGTDPGPELRRAHHEVLRGEASGTSAPPPDPGHPTPAQLPADFAGFTGRIGELARLDAMLDQQRAGPPGIRIVTVGGPPGIGKTALALHWAHRVAARFPDGQLYVNLRGFDPAGPPMQPHAAIRGFLAALGVPPEKIPDDADAQTGLYRSLLAGRQALIVLDNARDATQIAQLLPGSARCVVVVTSRRQLHGLVATGGAIPMTLDRLSRREAQQLLARRVGAQRVSAEPEAAEMIIRRCAGLPLALSVVAARAAMNPQFPLESLAAEVNRTGGLVTGDVSTDVRAVFSWSYRLLTAPAARLFRQLDTIIGPEIATSAVARMTTWGDAETAAALAELTQAYLITERLPGRFAFHDLLRAYAHELAERSEPPEDRRAALGRLLDHYLATAVQAARVLHPHRDSVDHIRSPRACAPIPDPAAAMEWFRTERPVLLAAVDVAAKHHFDEHAWKLVWAMATFLDRRGHWHDWLAAGGTALTSARRLGDRPAQAHVLRGLAAANVRLGRCRTGHTHLMTALDLFTSGGDRLGQAQVHNSLAWVCDSLGRHRDMLRHAELALTGYRDAGHLPGQARALNIIGWSHAVLGDHERCLRFCGEALTLLEELDDRVGQAATWDSLGYAHLHRGRPRDAVHAYQRGLALRTELADRHGEAKALANLGDAHHANGSPDSAHAAWRAALESFVELDDPEAETIRQRLAGGGPAPAHSVPAQPGDCA</sequence>
<dbReference type="Pfam" id="PF13424">
    <property type="entry name" value="TPR_12"/>
    <property type="match status" value="1"/>
</dbReference>
<dbReference type="GO" id="GO:0000160">
    <property type="term" value="P:phosphorelay signal transduction system"/>
    <property type="evidence" value="ECO:0007669"/>
    <property type="project" value="InterPro"/>
</dbReference>
<dbReference type="Proteomes" id="UP001240236">
    <property type="component" value="Unassembled WGS sequence"/>
</dbReference>
<evidence type="ECO:0000256" key="6">
    <source>
        <dbReference type="PROSITE-ProRule" id="PRU01091"/>
    </source>
</evidence>
<dbReference type="InterPro" id="IPR019734">
    <property type="entry name" value="TPR_rpt"/>
</dbReference>
<dbReference type="SUPFAM" id="SSF52540">
    <property type="entry name" value="P-loop containing nucleoside triphosphate hydrolases"/>
    <property type="match status" value="1"/>
</dbReference>
<name>A0AAE3W7R6_9ACTN</name>
<evidence type="ECO:0000259" key="8">
    <source>
        <dbReference type="PROSITE" id="PS51755"/>
    </source>
</evidence>
<dbReference type="Gene3D" id="1.10.10.10">
    <property type="entry name" value="Winged helix-like DNA-binding domain superfamily/Winged helix DNA-binding domain"/>
    <property type="match status" value="1"/>
</dbReference>
<feature type="DNA-binding region" description="OmpR/PhoB-type" evidence="6">
    <location>
        <begin position="1"/>
        <end position="98"/>
    </location>
</feature>
<dbReference type="SUPFAM" id="SSF46894">
    <property type="entry name" value="C-terminal effector domain of the bipartite response regulators"/>
    <property type="match status" value="1"/>
</dbReference>
<protein>
    <submittedName>
        <fullName evidence="9">DNA-binding SARP family transcriptional activator/tetratricopeptide (TPR) repeat protein</fullName>
    </submittedName>
</protein>
<comment type="similarity">
    <text evidence="1">Belongs to the AfsR/DnrI/RedD regulatory family.</text>
</comment>
<comment type="caution">
    <text evidence="9">The sequence shown here is derived from an EMBL/GenBank/DDBJ whole genome shotgun (WGS) entry which is preliminary data.</text>
</comment>
<dbReference type="InterPro" id="IPR001867">
    <property type="entry name" value="OmpR/PhoB-type_DNA-bd"/>
</dbReference>
<dbReference type="InterPro" id="IPR036388">
    <property type="entry name" value="WH-like_DNA-bd_sf"/>
</dbReference>
<evidence type="ECO:0000256" key="4">
    <source>
        <dbReference type="ARBA" id="ARBA00023163"/>
    </source>
</evidence>
<dbReference type="GO" id="GO:0006355">
    <property type="term" value="P:regulation of DNA-templated transcription"/>
    <property type="evidence" value="ECO:0007669"/>
    <property type="project" value="InterPro"/>
</dbReference>
<dbReference type="Pfam" id="PF03704">
    <property type="entry name" value="BTAD"/>
    <property type="match status" value="1"/>
</dbReference>
<evidence type="ECO:0000256" key="7">
    <source>
        <dbReference type="SAM" id="MobiDB-lite"/>
    </source>
</evidence>
<keyword evidence="4" id="KW-0804">Transcription</keyword>
<dbReference type="CDD" id="cd00383">
    <property type="entry name" value="trans_reg_C"/>
    <property type="match status" value="1"/>
</dbReference>
<dbReference type="PANTHER" id="PTHR35807:SF1">
    <property type="entry name" value="TRANSCRIPTIONAL REGULATOR REDD"/>
    <property type="match status" value="1"/>
</dbReference>
<dbReference type="GO" id="GO:0003677">
    <property type="term" value="F:DNA binding"/>
    <property type="evidence" value="ECO:0007669"/>
    <property type="project" value="UniProtKB-UniRule"/>
</dbReference>
<keyword evidence="5" id="KW-0802">TPR repeat</keyword>
<dbReference type="RefSeq" id="WP_307247747.1">
    <property type="nucleotide sequence ID" value="NZ_JAUSUZ010000001.1"/>
</dbReference>
<dbReference type="PANTHER" id="PTHR35807">
    <property type="entry name" value="TRANSCRIPTIONAL REGULATOR REDD-RELATED"/>
    <property type="match status" value="1"/>
</dbReference>
<gene>
    <name evidence="9" type="ORF">J2S42_007850</name>
</gene>
<evidence type="ECO:0000313" key="9">
    <source>
        <dbReference type="EMBL" id="MDQ0371181.1"/>
    </source>
</evidence>
<evidence type="ECO:0000256" key="2">
    <source>
        <dbReference type="ARBA" id="ARBA00023015"/>
    </source>
</evidence>
<dbReference type="Pfam" id="PF00486">
    <property type="entry name" value="Trans_reg_C"/>
    <property type="match status" value="1"/>
</dbReference>
<keyword evidence="3 6" id="KW-0238">DNA-binding</keyword>
<dbReference type="Gene3D" id="1.10.8.430">
    <property type="entry name" value="Helical domain of apoptotic protease-activating factors"/>
    <property type="match status" value="1"/>
</dbReference>
<dbReference type="SMART" id="SM01043">
    <property type="entry name" value="BTAD"/>
    <property type="match status" value="1"/>
</dbReference>
<evidence type="ECO:0000256" key="3">
    <source>
        <dbReference type="ARBA" id="ARBA00023125"/>
    </source>
</evidence>
<dbReference type="InterPro" id="IPR016032">
    <property type="entry name" value="Sig_transdc_resp-reg_C-effctor"/>
</dbReference>
<feature type="repeat" description="TPR" evidence="5">
    <location>
        <begin position="835"/>
        <end position="868"/>
    </location>
</feature>
<dbReference type="InterPro" id="IPR042197">
    <property type="entry name" value="Apaf_helical"/>
</dbReference>
<keyword evidence="2" id="KW-0805">Transcription regulation</keyword>
<keyword evidence="10" id="KW-1185">Reference proteome</keyword>
<dbReference type="CDD" id="cd15831">
    <property type="entry name" value="BTAD"/>
    <property type="match status" value="1"/>
</dbReference>
<dbReference type="InterPro" id="IPR011990">
    <property type="entry name" value="TPR-like_helical_dom_sf"/>
</dbReference>
<proteinExistence type="inferred from homology"/>
<dbReference type="GO" id="GO:0043531">
    <property type="term" value="F:ADP binding"/>
    <property type="evidence" value="ECO:0007669"/>
    <property type="project" value="InterPro"/>
</dbReference>
<feature type="domain" description="OmpR/PhoB-type" evidence="8">
    <location>
        <begin position="1"/>
        <end position="98"/>
    </location>
</feature>
<dbReference type="AlphaFoldDB" id="A0AAE3W7R6"/>
<dbReference type="SUPFAM" id="SSF48452">
    <property type="entry name" value="TPR-like"/>
    <property type="match status" value="3"/>
</dbReference>
<dbReference type="Gene3D" id="3.40.50.300">
    <property type="entry name" value="P-loop containing nucleotide triphosphate hydrolases"/>
    <property type="match status" value="1"/>
</dbReference>
<dbReference type="PROSITE" id="PS50005">
    <property type="entry name" value="TPR"/>
    <property type="match status" value="1"/>
</dbReference>
<reference evidence="9 10" key="1">
    <citation type="submission" date="2023-07" db="EMBL/GenBank/DDBJ databases">
        <title>Sequencing the genomes of 1000 actinobacteria strains.</title>
        <authorList>
            <person name="Klenk H.-P."/>
        </authorList>
    </citation>
    <scope>NUCLEOTIDE SEQUENCE [LARGE SCALE GENOMIC DNA]</scope>
    <source>
        <strain evidence="9 10">DSM 44709</strain>
    </source>
</reference>
<feature type="region of interest" description="Disordered" evidence="7">
    <location>
        <begin position="244"/>
        <end position="266"/>
    </location>
</feature>
<dbReference type="InterPro" id="IPR005158">
    <property type="entry name" value="BTAD"/>
</dbReference>
<evidence type="ECO:0000313" key="10">
    <source>
        <dbReference type="Proteomes" id="UP001240236"/>
    </source>
</evidence>
<evidence type="ECO:0000256" key="5">
    <source>
        <dbReference type="PROSITE-ProRule" id="PRU00339"/>
    </source>
</evidence>
<dbReference type="PRINTS" id="PR00364">
    <property type="entry name" value="DISEASERSIST"/>
</dbReference>
<accession>A0AAE3W7R6</accession>
<dbReference type="Gene3D" id="1.25.40.10">
    <property type="entry name" value="Tetratricopeptide repeat domain"/>
    <property type="match status" value="2"/>
</dbReference>
<dbReference type="SMART" id="SM00862">
    <property type="entry name" value="Trans_reg_C"/>
    <property type="match status" value="1"/>
</dbReference>
<dbReference type="PROSITE" id="PS51755">
    <property type="entry name" value="OMPR_PHOB"/>
    <property type="match status" value="1"/>
</dbReference>
<organism evidence="9 10">
    <name type="scientific">Catenuloplanes indicus</name>
    <dbReference type="NCBI Taxonomy" id="137267"/>
    <lineage>
        <taxon>Bacteria</taxon>
        <taxon>Bacillati</taxon>
        <taxon>Actinomycetota</taxon>
        <taxon>Actinomycetes</taxon>
        <taxon>Micromonosporales</taxon>
        <taxon>Micromonosporaceae</taxon>
        <taxon>Catenuloplanes</taxon>
    </lineage>
</organism>
<dbReference type="InterPro" id="IPR027417">
    <property type="entry name" value="P-loop_NTPase"/>
</dbReference>
<dbReference type="SMART" id="SM00028">
    <property type="entry name" value="TPR"/>
    <property type="match status" value="4"/>
</dbReference>
<feature type="region of interest" description="Disordered" evidence="7">
    <location>
        <begin position="920"/>
        <end position="939"/>
    </location>
</feature>